<evidence type="ECO:0000313" key="4">
    <source>
        <dbReference type="Proteomes" id="UP001607069"/>
    </source>
</evidence>
<dbReference type="InterPro" id="IPR002182">
    <property type="entry name" value="NB-ARC"/>
</dbReference>
<proteinExistence type="predicted"/>
<feature type="domain" description="NB-ARC" evidence="2">
    <location>
        <begin position="33"/>
        <end position="150"/>
    </location>
</feature>
<reference evidence="3 4" key="1">
    <citation type="submission" date="2024-10" db="EMBL/GenBank/DDBJ databases">
        <authorList>
            <person name="Cho J.-C."/>
        </authorList>
    </citation>
    <scope>NUCLEOTIDE SEQUENCE [LARGE SCALE GENOMIC DNA]</scope>
    <source>
        <strain evidence="3 4">KCTC29696</strain>
    </source>
</reference>
<dbReference type="Gene3D" id="3.40.50.300">
    <property type="entry name" value="P-loop containing nucleotide triphosphate hydrolases"/>
    <property type="match status" value="1"/>
</dbReference>
<keyword evidence="4" id="KW-1185">Reference proteome</keyword>
<sequence length="762" mass="81250">MPPREADCFQDRAAVRELERALDGGGTAVLCQVLSGMGGVGKTQLAAHHARRVLAAGGVDLLVWATAATREAVVAAYAQAAAGILYSDPDLPETAAREFLAWLEHRPGPEQRRWMVVLDDVADPADLRGLWPPASPLGRTLVTTRRRDAALTGPGRRLVPVGLFSPREARAYLAASLAARGRHEPESELDSLAGELGYLPLALSQAAAYLIDSGLDCAAYRALLADRARDLADALPDPGALPDDQAAPLDAAWSLSADRADRLRPYGLARPMLRLAAMLDPNGIPASVLTCGPALSHLAAHLADRAADRAPDRAGPPDPPARAITAEDAVGALRALHRLSLIEHSPGTPRRAVRVHQLIQRIARDSLGPGRRDALARTAADALMAAWPEVERDTALAQALRANTDALARYAGEALYRPETHPLLFRSGRSLGSAGQVAAALVHFQHLADSVGARFGPDHPDTLNARHRLAHWHGMAGKVEYAQTALTGILADYLRVLGPDHPGTLGVRHNLARWRGAAGDTTGARTAFAELFTDRLRVIGPDHPDTLATRHELARLRGRTGDHAGAIATFTDLLADCLRLLDPDHPRTLAARHELARWRGASGDIAGARAAFAELLTDRLRIIGPDHPDTLATRHELAHLRGKAGDRAGAVETFTGLLTDYLTVLGPDHPGTLGVRHNLARWRGAAGDPAAAVAALTDLLADRLQILGPHHPSIAATRTDLAYWRSRAEADGPHIPRQPPAPRSETRDQAPRRPSAEPGGTG</sequence>
<protein>
    <submittedName>
        <fullName evidence="3">Tetratricopeptide repeat protein</fullName>
    </submittedName>
</protein>
<feature type="compositionally biased region" description="Basic and acidic residues" evidence="1">
    <location>
        <begin position="744"/>
        <end position="755"/>
    </location>
</feature>
<dbReference type="EMBL" id="JBIHMK010000041">
    <property type="protein sequence ID" value="MFH0249130.1"/>
    <property type="molecule type" value="Genomic_DNA"/>
</dbReference>
<evidence type="ECO:0000313" key="3">
    <source>
        <dbReference type="EMBL" id="MFH0249130.1"/>
    </source>
</evidence>
<dbReference type="Pfam" id="PF13374">
    <property type="entry name" value="TPR_10"/>
    <property type="match status" value="3"/>
</dbReference>
<feature type="region of interest" description="Disordered" evidence="1">
    <location>
        <begin position="727"/>
        <end position="762"/>
    </location>
</feature>
<dbReference type="InterPro" id="IPR011990">
    <property type="entry name" value="TPR-like_helical_dom_sf"/>
</dbReference>
<dbReference type="SUPFAM" id="SSF52540">
    <property type="entry name" value="P-loop containing nucleoside triphosphate hydrolases"/>
    <property type="match status" value="1"/>
</dbReference>
<organism evidence="3 4">
    <name type="scientific">Streptomyces chitinivorans</name>
    <dbReference type="NCBI Taxonomy" id="1257027"/>
    <lineage>
        <taxon>Bacteria</taxon>
        <taxon>Bacillati</taxon>
        <taxon>Actinomycetota</taxon>
        <taxon>Actinomycetes</taxon>
        <taxon>Kitasatosporales</taxon>
        <taxon>Streptomycetaceae</taxon>
        <taxon>Streptomyces</taxon>
    </lineage>
</organism>
<comment type="caution">
    <text evidence="3">The sequence shown here is derived from an EMBL/GenBank/DDBJ whole genome shotgun (WGS) entry which is preliminary data.</text>
</comment>
<dbReference type="PANTHER" id="PTHR46082:SF6">
    <property type="entry name" value="AAA+ ATPASE DOMAIN-CONTAINING PROTEIN-RELATED"/>
    <property type="match status" value="1"/>
</dbReference>
<dbReference type="InterPro" id="IPR053137">
    <property type="entry name" value="NLR-like"/>
</dbReference>
<dbReference type="Pfam" id="PF00931">
    <property type="entry name" value="NB-ARC"/>
    <property type="match status" value="1"/>
</dbReference>
<dbReference type="PRINTS" id="PR00364">
    <property type="entry name" value="DISEASERSIST"/>
</dbReference>
<dbReference type="Gene3D" id="1.25.40.10">
    <property type="entry name" value="Tetratricopeptide repeat domain"/>
    <property type="match status" value="2"/>
</dbReference>
<dbReference type="RefSeq" id="WP_279948256.1">
    <property type="nucleotide sequence ID" value="NZ_BAABEN010000002.1"/>
</dbReference>
<accession>A0ABW7HUR9</accession>
<name>A0ABW7HUR9_9ACTN</name>
<dbReference type="PANTHER" id="PTHR46082">
    <property type="entry name" value="ATP/GTP-BINDING PROTEIN-RELATED"/>
    <property type="match status" value="1"/>
</dbReference>
<dbReference type="SUPFAM" id="SSF48452">
    <property type="entry name" value="TPR-like"/>
    <property type="match status" value="3"/>
</dbReference>
<dbReference type="Proteomes" id="UP001607069">
    <property type="component" value="Unassembled WGS sequence"/>
</dbReference>
<evidence type="ECO:0000256" key="1">
    <source>
        <dbReference type="SAM" id="MobiDB-lite"/>
    </source>
</evidence>
<evidence type="ECO:0000259" key="2">
    <source>
        <dbReference type="Pfam" id="PF00931"/>
    </source>
</evidence>
<gene>
    <name evidence="3" type="ORF">ACG5V6_13005</name>
</gene>
<dbReference type="InterPro" id="IPR027417">
    <property type="entry name" value="P-loop_NTPase"/>
</dbReference>